<evidence type="ECO:0000313" key="2">
    <source>
        <dbReference type="Proteomes" id="UP001243375"/>
    </source>
</evidence>
<dbReference type="Proteomes" id="UP001243375">
    <property type="component" value="Unassembled WGS sequence"/>
</dbReference>
<reference evidence="1" key="1">
    <citation type="submission" date="2023-04" db="EMBL/GenBank/DDBJ databases">
        <title>Draft Genome sequencing of Naganishia species isolated from polar environments using Oxford Nanopore Technology.</title>
        <authorList>
            <person name="Leo P."/>
            <person name="Venkateswaran K."/>
        </authorList>
    </citation>
    <scope>NUCLEOTIDE SEQUENCE</scope>
    <source>
        <strain evidence="1">MNA-CCFEE 5425</strain>
    </source>
</reference>
<protein>
    <submittedName>
        <fullName evidence="1">Uncharacterized protein</fullName>
    </submittedName>
</protein>
<accession>A0ACC2XKN4</accession>
<gene>
    <name evidence="1" type="ORF">QFC22_001004</name>
</gene>
<comment type="caution">
    <text evidence="1">The sequence shown here is derived from an EMBL/GenBank/DDBJ whole genome shotgun (WGS) entry which is preliminary data.</text>
</comment>
<organism evidence="1 2">
    <name type="scientific">Naganishia vaughanmartiniae</name>
    <dbReference type="NCBI Taxonomy" id="1424756"/>
    <lineage>
        <taxon>Eukaryota</taxon>
        <taxon>Fungi</taxon>
        <taxon>Dikarya</taxon>
        <taxon>Basidiomycota</taxon>
        <taxon>Agaricomycotina</taxon>
        <taxon>Tremellomycetes</taxon>
        <taxon>Filobasidiales</taxon>
        <taxon>Filobasidiaceae</taxon>
        <taxon>Naganishia</taxon>
    </lineage>
</organism>
<proteinExistence type="predicted"/>
<evidence type="ECO:0000313" key="1">
    <source>
        <dbReference type="EMBL" id="KAJ9124206.1"/>
    </source>
</evidence>
<dbReference type="EMBL" id="JASBWU010000002">
    <property type="protein sequence ID" value="KAJ9124206.1"/>
    <property type="molecule type" value="Genomic_DNA"/>
</dbReference>
<sequence length="106" mass="11310">MQSQPPNYQQQQPMDPNAPRGAAQAYYGNPPQTEGYVVKARPGDKTRGTKGIPSAYGPCRYYGEQSHGAKGMAQQQQPPLHPIPNQSGGGMQQQGSYPPGPPANCS</sequence>
<keyword evidence="2" id="KW-1185">Reference proteome</keyword>
<name>A0ACC2XKN4_9TREE</name>